<evidence type="ECO:0000256" key="1">
    <source>
        <dbReference type="SAM" id="Phobius"/>
    </source>
</evidence>
<protein>
    <submittedName>
        <fullName evidence="2">Uncharacterized protein</fullName>
    </submittedName>
</protein>
<feature type="transmembrane region" description="Helical" evidence="1">
    <location>
        <begin position="20"/>
        <end position="46"/>
    </location>
</feature>
<keyword evidence="1" id="KW-0472">Membrane</keyword>
<proteinExistence type="predicted"/>
<comment type="caution">
    <text evidence="2">The sequence shown here is derived from an EMBL/GenBank/DDBJ whole genome shotgun (WGS) entry which is preliminary data.</text>
</comment>
<name>A0ABQ9ARV7_9ROSI</name>
<dbReference type="Proteomes" id="UP001141253">
    <property type="component" value="Chromosome 18"/>
</dbReference>
<gene>
    <name evidence="2" type="ORF">OIU77_006139</name>
</gene>
<sequence>MFSNVDICDFDIFISSKCSLIVVTVLLWILLYMSGDFIWVCFGFYLNGKFDMIHSFT</sequence>
<evidence type="ECO:0000313" key="3">
    <source>
        <dbReference type="Proteomes" id="UP001141253"/>
    </source>
</evidence>
<evidence type="ECO:0000313" key="2">
    <source>
        <dbReference type="EMBL" id="KAJ6355700.1"/>
    </source>
</evidence>
<accession>A0ABQ9ARV7</accession>
<keyword evidence="3" id="KW-1185">Reference proteome</keyword>
<keyword evidence="1" id="KW-0812">Transmembrane</keyword>
<reference evidence="2" key="1">
    <citation type="submission" date="2022-10" db="EMBL/GenBank/DDBJ databases">
        <authorList>
            <person name="Hyden B.L."/>
            <person name="Feng K."/>
            <person name="Yates T."/>
            <person name="Jawdy S."/>
            <person name="Smart L.B."/>
            <person name="Muchero W."/>
        </authorList>
    </citation>
    <scope>NUCLEOTIDE SEQUENCE</scope>
    <source>
        <tissue evidence="2">Shoot tip</tissue>
    </source>
</reference>
<reference evidence="2" key="2">
    <citation type="journal article" date="2023" name="Int. J. Mol. Sci.">
        <title>De Novo Assembly and Annotation of 11 Diverse Shrub Willow (Salix) Genomes Reveals Novel Gene Organization in Sex-Linked Regions.</title>
        <authorList>
            <person name="Hyden B."/>
            <person name="Feng K."/>
            <person name="Yates T.B."/>
            <person name="Jawdy S."/>
            <person name="Cereghino C."/>
            <person name="Smart L.B."/>
            <person name="Muchero W."/>
        </authorList>
    </citation>
    <scope>NUCLEOTIDE SEQUENCE</scope>
    <source>
        <tissue evidence="2">Shoot tip</tissue>
    </source>
</reference>
<organism evidence="2 3">
    <name type="scientific">Salix suchowensis</name>
    <dbReference type="NCBI Taxonomy" id="1278906"/>
    <lineage>
        <taxon>Eukaryota</taxon>
        <taxon>Viridiplantae</taxon>
        <taxon>Streptophyta</taxon>
        <taxon>Embryophyta</taxon>
        <taxon>Tracheophyta</taxon>
        <taxon>Spermatophyta</taxon>
        <taxon>Magnoliopsida</taxon>
        <taxon>eudicotyledons</taxon>
        <taxon>Gunneridae</taxon>
        <taxon>Pentapetalae</taxon>
        <taxon>rosids</taxon>
        <taxon>fabids</taxon>
        <taxon>Malpighiales</taxon>
        <taxon>Salicaceae</taxon>
        <taxon>Saliceae</taxon>
        <taxon>Salix</taxon>
    </lineage>
</organism>
<keyword evidence="1" id="KW-1133">Transmembrane helix</keyword>
<dbReference type="EMBL" id="JAPFFI010000017">
    <property type="protein sequence ID" value="KAJ6355700.1"/>
    <property type="molecule type" value="Genomic_DNA"/>
</dbReference>